<dbReference type="Pfam" id="PF00027">
    <property type="entry name" value="cNMP_binding"/>
    <property type="match status" value="2"/>
</dbReference>
<dbReference type="InterPro" id="IPR014710">
    <property type="entry name" value="RmlC-like_jellyroll"/>
</dbReference>
<keyword evidence="4" id="KW-0677">Repeat</keyword>
<dbReference type="GO" id="GO:0016301">
    <property type="term" value="F:kinase activity"/>
    <property type="evidence" value="ECO:0007669"/>
    <property type="project" value="UniProtKB-KW"/>
</dbReference>
<keyword evidence="3" id="KW-0116">cAMP-binding</keyword>
<keyword evidence="9" id="KW-0808">Transferase</keyword>
<dbReference type="Proteomes" id="UP001307889">
    <property type="component" value="Chromosome 9"/>
</dbReference>
<evidence type="ECO:0000313" key="10">
    <source>
        <dbReference type="Proteomes" id="UP001307889"/>
    </source>
</evidence>
<feature type="compositionally biased region" description="Acidic residues" evidence="7">
    <location>
        <begin position="81"/>
        <end position="93"/>
    </location>
</feature>
<dbReference type="PROSITE" id="PS50042">
    <property type="entry name" value="CNMP_BINDING_3"/>
    <property type="match status" value="2"/>
</dbReference>
<dbReference type="PIRSF" id="PIRSF000548">
    <property type="entry name" value="PK_regulatory"/>
    <property type="match status" value="1"/>
</dbReference>
<keyword evidence="5" id="KW-0547">Nucleotide-binding</keyword>
<dbReference type="Gene3D" id="1.20.890.10">
    <property type="entry name" value="cAMP-dependent protein kinase regulatory subunit, dimerization-anchoring domain"/>
    <property type="match status" value="1"/>
</dbReference>
<dbReference type="Gene3D" id="2.60.120.10">
    <property type="entry name" value="Jelly Rolls"/>
    <property type="match status" value="2"/>
</dbReference>
<feature type="compositionally biased region" description="Polar residues" evidence="7">
    <location>
        <begin position="71"/>
        <end position="80"/>
    </location>
</feature>
<keyword evidence="6" id="KW-0114">cAMP</keyword>
<dbReference type="EMBL" id="AP028917">
    <property type="protein sequence ID" value="BES98230.1"/>
    <property type="molecule type" value="Genomic_DNA"/>
</dbReference>
<dbReference type="SUPFAM" id="SSF47391">
    <property type="entry name" value="Dimerization-anchoring domain of cAMP-dependent PK regulatory subunit"/>
    <property type="match status" value="1"/>
</dbReference>
<dbReference type="PANTHER" id="PTHR11635">
    <property type="entry name" value="CAMP-DEPENDENT PROTEIN KINASE REGULATORY CHAIN"/>
    <property type="match status" value="1"/>
</dbReference>
<dbReference type="SMART" id="SM00100">
    <property type="entry name" value="cNMP"/>
    <property type="match status" value="2"/>
</dbReference>
<evidence type="ECO:0000256" key="4">
    <source>
        <dbReference type="ARBA" id="ARBA00022737"/>
    </source>
</evidence>
<evidence type="ECO:0000256" key="1">
    <source>
        <dbReference type="ARBA" id="ARBA00005753"/>
    </source>
</evidence>
<evidence type="ECO:0000256" key="6">
    <source>
        <dbReference type="ARBA" id="ARBA00023149"/>
    </source>
</evidence>
<feature type="compositionally biased region" description="Acidic residues" evidence="7">
    <location>
        <begin position="112"/>
        <end position="121"/>
    </location>
</feature>
<evidence type="ECO:0000256" key="5">
    <source>
        <dbReference type="ARBA" id="ARBA00022741"/>
    </source>
</evidence>
<dbReference type="InterPro" id="IPR018490">
    <property type="entry name" value="cNMP-bd_dom_sf"/>
</dbReference>
<dbReference type="InterPro" id="IPR000595">
    <property type="entry name" value="cNMP-bd_dom"/>
</dbReference>
<reference evidence="9 10" key="1">
    <citation type="submission" date="2023-09" db="EMBL/GenBank/DDBJ databases">
        <title>Nesidiocoris tenuis whole genome shotgun sequence.</title>
        <authorList>
            <person name="Shibata T."/>
            <person name="Shimoda M."/>
            <person name="Kobayashi T."/>
            <person name="Uehara T."/>
        </authorList>
    </citation>
    <scope>NUCLEOTIDE SEQUENCE [LARGE SCALE GENOMIC DNA]</scope>
    <source>
        <strain evidence="9 10">Japan</strain>
    </source>
</reference>
<organism evidence="9 10">
    <name type="scientific">Nesidiocoris tenuis</name>
    <dbReference type="NCBI Taxonomy" id="355587"/>
    <lineage>
        <taxon>Eukaryota</taxon>
        <taxon>Metazoa</taxon>
        <taxon>Ecdysozoa</taxon>
        <taxon>Arthropoda</taxon>
        <taxon>Hexapoda</taxon>
        <taxon>Insecta</taxon>
        <taxon>Pterygota</taxon>
        <taxon>Neoptera</taxon>
        <taxon>Paraneoptera</taxon>
        <taxon>Hemiptera</taxon>
        <taxon>Heteroptera</taxon>
        <taxon>Panheteroptera</taxon>
        <taxon>Cimicomorpha</taxon>
        <taxon>Miridae</taxon>
        <taxon>Dicyphina</taxon>
        <taxon>Nesidiocoris</taxon>
    </lineage>
</organism>
<feature type="region of interest" description="Disordered" evidence="7">
    <location>
        <begin position="71"/>
        <end position="131"/>
    </location>
</feature>
<accession>A0ABN7B1E2</accession>
<sequence>MSLKIPDSYRQLLLDFAIQFYKKMPDDVLSFSIAYFKLLKERQDKSVKFGVTAGLLKPQVVVRDEEVEVIQPTTTTSFMNNDEEDDDDEEDEPAPIPADYRRKSVYTKGYNPDEEDDDDAPSNEFGKFPKTADMKKKLENSMKDNLLFRGLEREQMNTIIDAMKEVPVRVGDEIIRQGDDGDFFYVIDRGIYEAYISKEGESDSLIRKYENEGCFGELALMYDQPRSATIRAQTNGVVFSLDRNAFQKIVLKSAHERRKLHEELLGKVSLFQSLTSTEKQNIADVLVTVNFSNDQQIIKEGDAADGMYFVIAGSVKVTRIDDDEENVIKVINKGEYFGELALLNRKPRAANCFAVGDVKLAFLSAEAFERLMGPCLDVLQRHAAEYTTRISQMIGADRAI</sequence>
<evidence type="ECO:0000313" key="9">
    <source>
        <dbReference type="EMBL" id="BES98230.1"/>
    </source>
</evidence>
<dbReference type="PRINTS" id="PR00103">
    <property type="entry name" value="CAMPKINASE"/>
</dbReference>
<dbReference type="PANTHER" id="PTHR11635:SF152">
    <property type="entry name" value="CAMP-DEPENDENT PROTEIN KINASE TYPE I REGULATORY SUBUNIT-RELATED"/>
    <property type="match status" value="1"/>
</dbReference>
<gene>
    <name evidence="9" type="ORF">NTJ_11045</name>
</gene>
<proteinExistence type="inferred from homology"/>
<keyword evidence="10" id="KW-1185">Reference proteome</keyword>
<feature type="domain" description="Cyclic nucleotide-binding" evidence="8">
    <location>
        <begin position="147"/>
        <end position="267"/>
    </location>
</feature>
<comment type="similarity">
    <text evidence="1">Belongs to the cAMP-dependent kinase regulatory chain family.</text>
</comment>
<dbReference type="CDD" id="cd00038">
    <property type="entry name" value="CAP_ED"/>
    <property type="match status" value="2"/>
</dbReference>
<evidence type="ECO:0000259" key="8">
    <source>
        <dbReference type="PROSITE" id="PS50042"/>
    </source>
</evidence>
<feature type="domain" description="Cyclic nucleotide-binding" evidence="8">
    <location>
        <begin position="270"/>
        <end position="389"/>
    </location>
</feature>
<protein>
    <submittedName>
        <fullName evidence="9">Camp-dependent protein kinase</fullName>
    </submittedName>
</protein>
<dbReference type="InterPro" id="IPR018488">
    <property type="entry name" value="cNMP-bd_CS"/>
</dbReference>
<evidence type="ECO:0000256" key="2">
    <source>
        <dbReference type="ARBA" id="ARBA00022553"/>
    </source>
</evidence>
<dbReference type="PROSITE" id="PS00888">
    <property type="entry name" value="CNMP_BINDING_1"/>
    <property type="match status" value="2"/>
</dbReference>
<keyword evidence="2" id="KW-0597">Phosphoprotein</keyword>
<evidence type="ECO:0000256" key="7">
    <source>
        <dbReference type="SAM" id="MobiDB-lite"/>
    </source>
</evidence>
<evidence type="ECO:0000256" key="3">
    <source>
        <dbReference type="ARBA" id="ARBA00022566"/>
    </source>
</evidence>
<keyword evidence="9" id="KW-0418">Kinase</keyword>
<dbReference type="SUPFAM" id="SSF51206">
    <property type="entry name" value="cAMP-binding domain-like"/>
    <property type="match status" value="2"/>
</dbReference>
<name>A0ABN7B1E2_9HEMI</name>
<dbReference type="InterPro" id="IPR012198">
    <property type="entry name" value="cAMP_dep_PK_reg_su"/>
</dbReference>
<dbReference type="InterPro" id="IPR050503">
    <property type="entry name" value="cAMP-dep_PK_reg_su-like"/>
</dbReference>